<evidence type="ECO:0000313" key="1">
    <source>
        <dbReference type="EMBL" id="KRZ52844.1"/>
    </source>
</evidence>
<name>A0A0V1L0R1_9BILA</name>
<comment type="caution">
    <text evidence="1">The sequence shown here is derived from an EMBL/GenBank/DDBJ whole genome shotgun (WGS) entry which is preliminary data.</text>
</comment>
<protein>
    <submittedName>
        <fullName evidence="1">Uncharacterized protein</fullName>
    </submittedName>
</protein>
<dbReference type="AlphaFoldDB" id="A0A0V1L0R1"/>
<sequence length="90" mass="9988">MPFHRISYSTPVYAASNEIVFVQKVKSKKSGKNVPRHFIIVTDVADGKEANFAQQQMISSKFSIGKLLFYGCPCGITKETKATLCSPMLQ</sequence>
<accession>A0A0V1L0R1</accession>
<organism evidence="1 2">
    <name type="scientific">Trichinella nativa</name>
    <dbReference type="NCBI Taxonomy" id="6335"/>
    <lineage>
        <taxon>Eukaryota</taxon>
        <taxon>Metazoa</taxon>
        <taxon>Ecdysozoa</taxon>
        <taxon>Nematoda</taxon>
        <taxon>Enoplea</taxon>
        <taxon>Dorylaimia</taxon>
        <taxon>Trichinellida</taxon>
        <taxon>Trichinellidae</taxon>
        <taxon>Trichinella</taxon>
    </lineage>
</organism>
<reference evidence="1 2" key="1">
    <citation type="submission" date="2015-05" db="EMBL/GenBank/DDBJ databases">
        <title>Evolution of Trichinella species and genotypes.</title>
        <authorList>
            <person name="Korhonen P.K."/>
            <person name="Edoardo P."/>
            <person name="Giuseppe L.R."/>
            <person name="Gasser R.B."/>
        </authorList>
    </citation>
    <scope>NUCLEOTIDE SEQUENCE [LARGE SCALE GENOMIC DNA]</scope>
    <source>
        <strain evidence="1">ISS10</strain>
    </source>
</reference>
<dbReference type="EMBL" id="JYDW01000181">
    <property type="protein sequence ID" value="KRZ52844.1"/>
    <property type="molecule type" value="Genomic_DNA"/>
</dbReference>
<gene>
    <name evidence="1" type="ORF">T02_8336</name>
</gene>
<evidence type="ECO:0000313" key="2">
    <source>
        <dbReference type="Proteomes" id="UP000054721"/>
    </source>
</evidence>
<proteinExistence type="predicted"/>
<keyword evidence="2" id="KW-1185">Reference proteome</keyword>
<dbReference type="Proteomes" id="UP000054721">
    <property type="component" value="Unassembled WGS sequence"/>
</dbReference>